<evidence type="ECO:0000313" key="1">
    <source>
        <dbReference type="EMBL" id="RYV50840.1"/>
    </source>
</evidence>
<dbReference type="AlphaFoldDB" id="A0A4Q5MYR4"/>
<keyword evidence="2" id="KW-1185">Reference proteome</keyword>
<evidence type="ECO:0000313" key="2">
    <source>
        <dbReference type="Proteomes" id="UP000293764"/>
    </source>
</evidence>
<dbReference type="EMBL" id="SDWW01000025">
    <property type="protein sequence ID" value="RYV50840.1"/>
    <property type="molecule type" value="Genomic_DNA"/>
</dbReference>
<accession>A0A4Q5MYR4</accession>
<sequence length="109" mass="12320">MTAHPDLGVQVAWRAERRHAARSHHPDLGGDAQEYLRVIAAIDARYGLCVDPGGRPSGRTYARAAAEADLLTAARRTVRRWARRARRLTRTLRTRLPRSIPGARRYIEL</sequence>
<name>A0A4Q5MYR4_9MICO</name>
<dbReference type="Proteomes" id="UP000293764">
    <property type="component" value="Unassembled WGS sequence"/>
</dbReference>
<gene>
    <name evidence="1" type="ORF">EUA98_11245</name>
</gene>
<reference evidence="1 2" key="1">
    <citation type="submission" date="2019-01" db="EMBL/GenBank/DDBJ databases">
        <title>Novel species of Cellulomonas.</title>
        <authorList>
            <person name="Liu Q."/>
            <person name="Xin Y.-H."/>
        </authorList>
    </citation>
    <scope>NUCLEOTIDE SEQUENCE [LARGE SCALE GENOMIC DNA]</scope>
    <source>
        <strain evidence="1 2">HLT2-17</strain>
    </source>
</reference>
<proteinExistence type="predicted"/>
<organism evidence="1 2">
    <name type="scientific">Pengzhenrongella frigida</name>
    <dbReference type="NCBI Taxonomy" id="1259133"/>
    <lineage>
        <taxon>Bacteria</taxon>
        <taxon>Bacillati</taxon>
        <taxon>Actinomycetota</taxon>
        <taxon>Actinomycetes</taxon>
        <taxon>Micrococcales</taxon>
        <taxon>Pengzhenrongella</taxon>
    </lineage>
</organism>
<protein>
    <submittedName>
        <fullName evidence="1">Uncharacterized protein</fullName>
    </submittedName>
</protein>
<comment type="caution">
    <text evidence="1">The sequence shown here is derived from an EMBL/GenBank/DDBJ whole genome shotgun (WGS) entry which is preliminary data.</text>
</comment>
<dbReference type="RefSeq" id="WP_130102781.1">
    <property type="nucleotide sequence ID" value="NZ_SDWW01000025.1"/>
</dbReference>